<evidence type="ECO:0000256" key="3">
    <source>
        <dbReference type="ARBA" id="ARBA00022679"/>
    </source>
</evidence>
<dbReference type="GO" id="GO:0032958">
    <property type="term" value="P:inositol phosphate biosynthetic process"/>
    <property type="evidence" value="ECO:0007669"/>
    <property type="project" value="TreeGrafter"/>
</dbReference>
<dbReference type="Proteomes" id="UP001249851">
    <property type="component" value="Unassembled WGS sequence"/>
</dbReference>
<dbReference type="Pfam" id="PF06090">
    <property type="entry name" value="Ins_P5_2-kin"/>
    <property type="match status" value="1"/>
</dbReference>
<keyword evidence="4 7" id="KW-0547">Nucleotide-binding</keyword>
<reference evidence="8" key="1">
    <citation type="journal article" date="2023" name="G3 (Bethesda)">
        <title>Whole genome assembly and annotation of the endangered Caribbean coral Acropora cervicornis.</title>
        <authorList>
            <person name="Selwyn J.D."/>
            <person name="Vollmer S.V."/>
        </authorList>
    </citation>
    <scope>NUCLEOTIDE SEQUENCE</scope>
    <source>
        <strain evidence="8">K2</strain>
    </source>
</reference>
<comment type="catalytic activity">
    <reaction evidence="7">
        <text>1D-myo-inositol 1,3,4,5,6-pentakisphosphate + ATP = 1D-myo-inositol hexakisphosphate + ADP + H(+)</text>
        <dbReference type="Rhea" id="RHEA:20313"/>
        <dbReference type="ChEBI" id="CHEBI:15378"/>
        <dbReference type="ChEBI" id="CHEBI:30616"/>
        <dbReference type="ChEBI" id="CHEBI:57733"/>
        <dbReference type="ChEBI" id="CHEBI:58130"/>
        <dbReference type="ChEBI" id="CHEBI:456216"/>
        <dbReference type="EC" id="2.7.1.158"/>
    </reaction>
</comment>
<comment type="similarity">
    <text evidence="1">Belongs to the IPK1 type 2 family.</text>
</comment>
<dbReference type="GO" id="GO:0005634">
    <property type="term" value="C:nucleus"/>
    <property type="evidence" value="ECO:0007669"/>
    <property type="project" value="TreeGrafter"/>
</dbReference>
<evidence type="ECO:0000256" key="2">
    <source>
        <dbReference type="ARBA" id="ARBA00012023"/>
    </source>
</evidence>
<organism evidence="8 9">
    <name type="scientific">Acropora cervicornis</name>
    <name type="common">Staghorn coral</name>
    <dbReference type="NCBI Taxonomy" id="6130"/>
    <lineage>
        <taxon>Eukaryota</taxon>
        <taxon>Metazoa</taxon>
        <taxon>Cnidaria</taxon>
        <taxon>Anthozoa</taxon>
        <taxon>Hexacorallia</taxon>
        <taxon>Scleractinia</taxon>
        <taxon>Astrocoeniina</taxon>
        <taxon>Acroporidae</taxon>
        <taxon>Acropora</taxon>
    </lineage>
</organism>
<protein>
    <recommendedName>
        <fullName evidence="2 7">Inositol-pentakisphosphate 2-kinase</fullName>
        <ecNumber evidence="2 7">2.7.1.158</ecNumber>
    </recommendedName>
</protein>
<keyword evidence="5 7" id="KW-0418">Kinase</keyword>
<name>A0AAD9QGN8_ACRCE</name>
<evidence type="ECO:0000256" key="6">
    <source>
        <dbReference type="ARBA" id="ARBA00022840"/>
    </source>
</evidence>
<comment type="function">
    <text evidence="7">Phosphorylates Ins(1,3,4,5,6)P5 at position 2 to form Ins(1,2,3,4,5,6)P6 (InsP6 or phytate).</text>
</comment>
<dbReference type="GO" id="GO:0005524">
    <property type="term" value="F:ATP binding"/>
    <property type="evidence" value="ECO:0007669"/>
    <property type="project" value="UniProtKB-KW"/>
</dbReference>
<evidence type="ECO:0000256" key="5">
    <source>
        <dbReference type="ARBA" id="ARBA00022777"/>
    </source>
</evidence>
<dbReference type="InterPro" id="IPR009286">
    <property type="entry name" value="Ins_P5_2-kin"/>
</dbReference>
<dbReference type="PANTHER" id="PTHR14456">
    <property type="entry name" value="INOSITOL POLYPHOSPHATE KINASE 1"/>
    <property type="match status" value="1"/>
</dbReference>
<gene>
    <name evidence="8" type="ORF">P5673_016125</name>
</gene>
<evidence type="ECO:0000256" key="7">
    <source>
        <dbReference type="RuleBase" id="RU364126"/>
    </source>
</evidence>
<dbReference type="InterPro" id="IPR043001">
    <property type="entry name" value="IP5_2-K_N_lobe"/>
</dbReference>
<comment type="domain">
    <text evidence="7">The EXKPK motif is conserved in inositol-pentakisphosphate 2-kinases of both family 1 and 2.</text>
</comment>
<dbReference type="AlphaFoldDB" id="A0AAD9QGN8"/>
<evidence type="ECO:0000256" key="1">
    <source>
        <dbReference type="ARBA" id="ARBA00007229"/>
    </source>
</evidence>
<evidence type="ECO:0000256" key="4">
    <source>
        <dbReference type="ARBA" id="ARBA00022741"/>
    </source>
</evidence>
<accession>A0AAD9QGN8</accession>
<keyword evidence="3 7" id="KW-0808">Transferase</keyword>
<dbReference type="PANTHER" id="PTHR14456:SF2">
    <property type="entry name" value="INOSITOL-PENTAKISPHOSPHATE 2-KINASE"/>
    <property type="match status" value="1"/>
</dbReference>
<keyword evidence="9" id="KW-1185">Reference proteome</keyword>
<evidence type="ECO:0000313" key="9">
    <source>
        <dbReference type="Proteomes" id="UP001249851"/>
    </source>
</evidence>
<dbReference type="EMBL" id="JARQWQ010000034">
    <property type="protein sequence ID" value="KAK2560998.1"/>
    <property type="molecule type" value="Genomic_DNA"/>
</dbReference>
<dbReference type="EC" id="2.7.1.158" evidence="2 7"/>
<reference evidence="8" key="2">
    <citation type="journal article" date="2023" name="Science">
        <title>Genomic signatures of disease resistance in endangered staghorn corals.</title>
        <authorList>
            <person name="Vollmer S.V."/>
            <person name="Selwyn J.D."/>
            <person name="Despard B.A."/>
            <person name="Roesel C.L."/>
        </authorList>
    </citation>
    <scope>NUCLEOTIDE SEQUENCE</scope>
    <source>
        <strain evidence="8">K2</strain>
    </source>
</reference>
<evidence type="ECO:0000313" key="8">
    <source>
        <dbReference type="EMBL" id="KAK2560998.1"/>
    </source>
</evidence>
<dbReference type="GO" id="GO:0035299">
    <property type="term" value="F:inositol-1,3,4,5,6-pentakisphosphate 2-kinase activity"/>
    <property type="evidence" value="ECO:0007669"/>
    <property type="project" value="UniProtKB-EC"/>
</dbReference>
<dbReference type="Gene3D" id="3.30.200.110">
    <property type="entry name" value="Inositol-pentakisphosphate 2-kinase, N-lobe"/>
    <property type="match status" value="1"/>
</dbReference>
<keyword evidence="6 7" id="KW-0067">ATP-binding</keyword>
<proteinExistence type="inferred from homology"/>
<comment type="caution">
    <text evidence="8">The sequence shown here is derived from an EMBL/GenBank/DDBJ whole genome shotgun (WGS) entry which is preliminary data.</text>
</comment>
<sequence length="627" mass="70851">MAGNGCDLLKTNEKIPELLYLKNPSEWSYRCEGLWTVAVFNRKIGKVLRLRKAKSCRKSISLKEDDYFRLALNNLEFAEHVLWPLMGHHYMCVGELVSLPEGFASAMNDICRHYRPSHRLDKQIAESCSFGVIMPDFCYVPLSSTAEGTLKEKDKAGNPTFSVEIKPKCGFLPTSPFIDPTKAIKCSVCHYCMLQKSKVKEGKYRRESKYCPIDLFSGDPGRVMYALESLVSDPQNNLRIFCNGVAIFTEELVWEAIKRESSCCAEKYLEMVLKDNNFSNGSYGNNCKHAVNGTYSIHKKHVATESYEIYSEYTTDCDKSVHGVTTECDTCHDSVTSNCVDYTGFVIKKRTKHEDGVTTEYFYCKDSVTPDSHKFGEGITSESHQCGNVGPRARQFLAIFLEILINDSKQVELSPNKQFQMLSTASQSCKGSKYPDSKFSKSRNLSKLQFGNGGVFKQLLSVQKLDDINVEGIFPLYQKVVSHFDSNQEVRERLCVNGPYISPLWKSVASCFDCRDSEMSENIADACSRTINIPFPTLNVDLQDEKVLYKAVHKICQFAVASTAKDSSVMIAFQETSNMDKSKPYIRTTSGSTFHYNIALVDLDPKGFDRVLKYYNDSNNAVKNYLE</sequence>